<dbReference type="InterPro" id="IPR003682">
    <property type="entry name" value="rRNA_ssu_MeTfrase_G"/>
</dbReference>
<dbReference type="HAMAP" id="MF_00074">
    <property type="entry name" value="16SrRNA_methyltr_G"/>
    <property type="match status" value="1"/>
</dbReference>
<keyword evidence="3 6" id="KW-0489">Methyltransferase</keyword>
<proteinExistence type="inferred from homology"/>
<dbReference type="CDD" id="cd02440">
    <property type="entry name" value="AdoMet_MTases"/>
    <property type="match status" value="1"/>
</dbReference>
<reference evidence="7" key="1">
    <citation type="submission" date="2020-10" db="EMBL/GenBank/DDBJ databases">
        <authorList>
            <person name="Gilroy R."/>
        </authorList>
    </citation>
    <scope>NUCLEOTIDE SEQUENCE</scope>
    <source>
        <strain evidence="7">13766</strain>
    </source>
</reference>
<evidence type="ECO:0000313" key="8">
    <source>
        <dbReference type="Proteomes" id="UP000824140"/>
    </source>
</evidence>
<dbReference type="EC" id="2.1.1.-" evidence="6"/>
<evidence type="ECO:0000256" key="4">
    <source>
        <dbReference type="ARBA" id="ARBA00022679"/>
    </source>
</evidence>
<name>A0A9D1FYW5_9FIRM</name>
<comment type="caution">
    <text evidence="6">Lacks conserved residue(s) required for the propagation of feature annotation.</text>
</comment>
<comment type="similarity">
    <text evidence="6">Belongs to the methyltransferase superfamily. RNA methyltransferase RsmG family.</text>
</comment>
<sequence>MNAEFIDRLAQGLSAMGVPYRAPMLETLARFQEKLLAANARMNLTRVGAEACEAVDRNYLDSLAPLAQGLLQGAKAALDVGSGAGFPGIPLCVLAGGETRFVLVDSLGKRVAFLNEAIAELHLNAEAVHARMEDFARANRERFDVATARAVAPVGVLAEWPRAWTFRRYSARSRPWACWRNWPCPRSSAPAVSSPIRARPPRRKWPPRRMRCARSAARARRSCPLPSPAGIGRTRWWWCKKRRKPPRSIPARRANLRAIRCKQGCEGDICMSKRRLGGKGCGRTKSYRIHWI</sequence>
<keyword evidence="1 6" id="KW-0963">Cytoplasm</keyword>
<reference evidence="7" key="2">
    <citation type="journal article" date="2021" name="PeerJ">
        <title>Extensive microbial diversity within the chicken gut microbiome revealed by metagenomics and culture.</title>
        <authorList>
            <person name="Gilroy R."/>
            <person name="Ravi A."/>
            <person name="Getino M."/>
            <person name="Pursley I."/>
            <person name="Horton D.L."/>
            <person name="Alikhan N.F."/>
            <person name="Baker D."/>
            <person name="Gharbi K."/>
            <person name="Hall N."/>
            <person name="Watson M."/>
            <person name="Adriaenssens E.M."/>
            <person name="Foster-Nyarko E."/>
            <person name="Jarju S."/>
            <person name="Secka A."/>
            <person name="Antonio M."/>
            <person name="Oren A."/>
            <person name="Chaudhuri R.R."/>
            <person name="La Ragione R."/>
            <person name="Hildebrand F."/>
            <person name="Pallen M.J."/>
        </authorList>
    </citation>
    <scope>NUCLEOTIDE SEQUENCE</scope>
    <source>
        <strain evidence="7">13766</strain>
    </source>
</reference>
<keyword evidence="5 6" id="KW-0949">S-adenosyl-L-methionine</keyword>
<dbReference type="Gene3D" id="3.40.50.150">
    <property type="entry name" value="Vaccinia Virus protein VP39"/>
    <property type="match status" value="1"/>
</dbReference>
<evidence type="ECO:0000313" key="7">
    <source>
        <dbReference type="EMBL" id="HIS91425.1"/>
    </source>
</evidence>
<protein>
    <recommendedName>
        <fullName evidence="6">Ribosomal RNA small subunit methyltransferase G</fullName>
        <ecNumber evidence="6">2.1.1.-</ecNumber>
    </recommendedName>
    <alternativeName>
        <fullName evidence="6">16S rRNA 7-methylguanosine methyltransferase</fullName>
        <shortName evidence="6">16S rRNA m7G methyltransferase</shortName>
    </alternativeName>
</protein>
<evidence type="ECO:0000256" key="6">
    <source>
        <dbReference type="HAMAP-Rule" id="MF_00074"/>
    </source>
</evidence>
<accession>A0A9D1FYW5</accession>
<feature type="binding site" evidence="6">
    <location>
        <position position="81"/>
    </location>
    <ligand>
        <name>S-adenosyl-L-methionine</name>
        <dbReference type="ChEBI" id="CHEBI:59789"/>
    </ligand>
</feature>
<evidence type="ECO:0000256" key="2">
    <source>
        <dbReference type="ARBA" id="ARBA00022552"/>
    </source>
</evidence>
<dbReference type="SUPFAM" id="SSF53335">
    <property type="entry name" value="S-adenosyl-L-methionine-dependent methyltransferases"/>
    <property type="match status" value="1"/>
</dbReference>
<evidence type="ECO:0000256" key="5">
    <source>
        <dbReference type="ARBA" id="ARBA00022691"/>
    </source>
</evidence>
<comment type="subcellular location">
    <subcellularLocation>
        <location evidence="6">Cytoplasm</location>
    </subcellularLocation>
</comment>
<dbReference type="InterPro" id="IPR029063">
    <property type="entry name" value="SAM-dependent_MTases_sf"/>
</dbReference>
<dbReference type="GO" id="GO:0005829">
    <property type="term" value="C:cytosol"/>
    <property type="evidence" value="ECO:0007669"/>
    <property type="project" value="TreeGrafter"/>
</dbReference>
<comment type="function">
    <text evidence="6">Specifically methylates the N7 position of a guanine in 16S rRNA.</text>
</comment>
<dbReference type="PANTHER" id="PTHR31760:SF0">
    <property type="entry name" value="S-ADENOSYL-L-METHIONINE-DEPENDENT METHYLTRANSFERASES SUPERFAMILY PROTEIN"/>
    <property type="match status" value="1"/>
</dbReference>
<gene>
    <name evidence="6 7" type="primary">rsmG</name>
    <name evidence="7" type="ORF">IAA84_00225</name>
</gene>
<keyword evidence="4 6" id="KW-0808">Transferase</keyword>
<evidence type="ECO:0000256" key="1">
    <source>
        <dbReference type="ARBA" id="ARBA00022490"/>
    </source>
</evidence>
<dbReference type="AlphaFoldDB" id="A0A9D1FYW5"/>
<dbReference type="NCBIfam" id="TIGR00138">
    <property type="entry name" value="rsmG_gidB"/>
    <property type="match status" value="1"/>
</dbReference>
<feature type="binding site" evidence="6">
    <location>
        <position position="149"/>
    </location>
    <ligand>
        <name>S-adenosyl-L-methionine</name>
        <dbReference type="ChEBI" id="CHEBI:59789"/>
    </ligand>
</feature>
<dbReference type="GO" id="GO:0070043">
    <property type="term" value="F:rRNA (guanine-N7-)-methyltransferase activity"/>
    <property type="evidence" value="ECO:0007669"/>
    <property type="project" value="UniProtKB-UniRule"/>
</dbReference>
<dbReference type="PANTHER" id="PTHR31760">
    <property type="entry name" value="S-ADENOSYL-L-METHIONINE-DEPENDENT METHYLTRANSFERASES SUPERFAMILY PROTEIN"/>
    <property type="match status" value="1"/>
</dbReference>
<comment type="caution">
    <text evidence="7">The sequence shown here is derived from an EMBL/GenBank/DDBJ whole genome shotgun (WGS) entry which is preliminary data.</text>
</comment>
<keyword evidence="2 6" id="KW-0698">rRNA processing</keyword>
<dbReference type="EMBL" id="DVJN01000004">
    <property type="protein sequence ID" value="HIS91425.1"/>
    <property type="molecule type" value="Genomic_DNA"/>
</dbReference>
<dbReference type="Proteomes" id="UP000824140">
    <property type="component" value="Unassembled WGS sequence"/>
</dbReference>
<dbReference type="Pfam" id="PF02527">
    <property type="entry name" value="GidB"/>
    <property type="match status" value="1"/>
</dbReference>
<evidence type="ECO:0000256" key="3">
    <source>
        <dbReference type="ARBA" id="ARBA00022603"/>
    </source>
</evidence>
<organism evidence="7 8">
    <name type="scientific">Candidatus Alectryocaccomicrobium excrementavium</name>
    <dbReference type="NCBI Taxonomy" id="2840668"/>
    <lineage>
        <taxon>Bacteria</taxon>
        <taxon>Bacillati</taxon>
        <taxon>Bacillota</taxon>
        <taxon>Clostridia</taxon>
        <taxon>Candidatus Alectryocaccomicrobium</taxon>
    </lineage>
</organism>
<feature type="binding site" evidence="6">
    <location>
        <position position="86"/>
    </location>
    <ligand>
        <name>S-adenosyl-L-methionine</name>
        <dbReference type="ChEBI" id="CHEBI:59789"/>
    </ligand>
</feature>